<dbReference type="PROSITE" id="PS50850">
    <property type="entry name" value="MFS"/>
    <property type="match status" value="1"/>
</dbReference>
<organism evidence="7 8">
    <name type="scientific">Sphingobium lignivorans</name>
    <dbReference type="NCBI Taxonomy" id="2735886"/>
    <lineage>
        <taxon>Bacteria</taxon>
        <taxon>Pseudomonadati</taxon>
        <taxon>Pseudomonadota</taxon>
        <taxon>Alphaproteobacteria</taxon>
        <taxon>Sphingomonadales</taxon>
        <taxon>Sphingomonadaceae</taxon>
        <taxon>Sphingobium</taxon>
    </lineage>
</organism>
<dbReference type="RefSeq" id="WP_184152202.1">
    <property type="nucleotide sequence ID" value="NZ_JACHKA010000001.1"/>
</dbReference>
<accession>A0ABR6NEB1</accession>
<evidence type="ECO:0000256" key="1">
    <source>
        <dbReference type="ARBA" id="ARBA00004141"/>
    </source>
</evidence>
<keyword evidence="2 5" id="KW-0812">Transmembrane</keyword>
<feature type="transmembrane region" description="Helical" evidence="5">
    <location>
        <begin position="388"/>
        <end position="412"/>
    </location>
</feature>
<dbReference type="EMBL" id="JACHKA010000001">
    <property type="protein sequence ID" value="MBB5985615.1"/>
    <property type="molecule type" value="Genomic_DNA"/>
</dbReference>
<keyword evidence="8" id="KW-1185">Reference proteome</keyword>
<evidence type="ECO:0000256" key="5">
    <source>
        <dbReference type="SAM" id="Phobius"/>
    </source>
</evidence>
<dbReference type="PANTHER" id="PTHR23508:SF10">
    <property type="entry name" value="CARBOXYLIC ACID TRANSPORTER PROTEIN HOMOLOG"/>
    <property type="match status" value="1"/>
</dbReference>
<dbReference type="PROSITE" id="PS00217">
    <property type="entry name" value="SUGAR_TRANSPORT_2"/>
    <property type="match status" value="1"/>
</dbReference>
<feature type="transmembrane region" description="Helical" evidence="5">
    <location>
        <begin position="322"/>
        <end position="343"/>
    </location>
</feature>
<feature type="transmembrane region" description="Helical" evidence="5">
    <location>
        <begin position="117"/>
        <end position="137"/>
    </location>
</feature>
<feature type="transmembrane region" description="Helical" evidence="5">
    <location>
        <begin position="62"/>
        <end position="83"/>
    </location>
</feature>
<keyword evidence="4 5" id="KW-0472">Membrane</keyword>
<dbReference type="Pfam" id="PF07690">
    <property type="entry name" value="MFS_1"/>
    <property type="match status" value="2"/>
</dbReference>
<comment type="subcellular location">
    <subcellularLocation>
        <location evidence="1">Membrane</location>
        <topology evidence="1">Multi-pass membrane protein</topology>
    </subcellularLocation>
</comment>
<dbReference type="InterPro" id="IPR036259">
    <property type="entry name" value="MFS_trans_sf"/>
</dbReference>
<feature type="transmembrane region" description="Helical" evidence="5">
    <location>
        <begin position="258"/>
        <end position="278"/>
    </location>
</feature>
<feature type="transmembrane region" description="Helical" evidence="5">
    <location>
        <begin position="149"/>
        <end position="168"/>
    </location>
</feature>
<dbReference type="InterPro" id="IPR011701">
    <property type="entry name" value="MFS"/>
</dbReference>
<sequence>MTRPARTIDLATLLDGRKLTPFNYLLICLSWLVTLFDGLDMMMMSFTAPYMQEELLLSDVQIGNAFSAGTLGMVVGGLIFTYVGDRIGRRPTIVMCTLAFGILTFLTGFATNYPALLTLRFLDGLAIGGALPLAWALNVEFVPPKMRATVVAFIMMGFSIGSATAAPLTNWLGPLYGWEGVYFAGGIGSVVCAIAIAIFLPESPRFLVSKGIKPELVSATLKRLDPAMDVQPGDRFVLGDEKKQDRNFRFSDLFVGNLRLLTPIIWIGYGASALGIFFKSAFGPLVLERMDVARETAANVSAIGALLGAISGVVIMRLSARYGLKFAATCTLLIVPMAVAVGMEWIPRAMLLPTIVVQGMLVGGCHAAIISQLALYYPSAIRASAGGWASAIGKIGGIVGPLIGGAILASGIPAVRTYAIAAICPFILFLAIIAISVLIRRPERQPPVEGRVAPAA</sequence>
<dbReference type="SUPFAM" id="SSF103473">
    <property type="entry name" value="MFS general substrate transporter"/>
    <property type="match status" value="1"/>
</dbReference>
<proteinExistence type="predicted"/>
<feature type="transmembrane region" description="Helical" evidence="5">
    <location>
        <begin position="418"/>
        <end position="439"/>
    </location>
</feature>
<evidence type="ECO:0000313" key="7">
    <source>
        <dbReference type="EMBL" id="MBB5985615.1"/>
    </source>
</evidence>
<gene>
    <name evidence="7" type="ORF">HNP60_001589</name>
</gene>
<evidence type="ECO:0000256" key="4">
    <source>
        <dbReference type="ARBA" id="ARBA00023136"/>
    </source>
</evidence>
<comment type="caution">
    <text evidence="7">The sequence shown here is derived from an EMBL/GenBank/DDBJ whole genome shotgun (WGS) entry which is preliminary data.</text>
</comment>
<dbReference type="Gene3D" id="1.20.1250.20">
    <property type="entry name" value="MFS general substrate transporter like domains"/>
    <property type="match status" value="1"/>
</dbReference>
<dbReference type="Proteomes" id="UP001138540">
    <property type="component" value="Unassembled WGS sequence"/>
</dbReference>
<evidence type="ECO:0000256" key="2">
    <source>
        <dbReference type="ARBA" id="ARBA00022692"/>
    </source>
</evidence>
<dbReference type="InterPro" id="IPR005829">
    <property type="entry name" value="Sugar_transporter_CS"/>
</dbReference>
<protein>
    <submittedName>
        <fullName evidence="7">AAHS family 4-hydroxybenzoate transporter-like MFS transporter</fullName>
    </submittedName>
</protein>
<evidence type="ECO:0000259" key="6">
    <source>
        <dbReference type="PROSITE" id="PS50850"/>
    </source>
</evidence>
<name>A0ABR6NEB1_9SPHN</name>
<reference evidence="7 8" key="1">
    <citation type="submission" date="2020-08" db="EMBL/GenBank/DDBJ databases">
        <title>Exploring microbial biodiversity for novel pathways involved in the catabolism of aromatic compounds derived from lignin.</title>
        <authorList>
            <person name="Elkins J."/>
        </authorList>
    </citation>
    <scope>NUCLEOTIDE SEQUENCE [LARGE SCALE GENOMIC DNA]</scope>
    <source>
        <strain evidence="7 8">B1D3A</strain>
    </source>
</reference>
<feature type="transmembrane region" description="Helical" evidence="5">
    <location>
        <begin position="355"/>
        <end position="376"/>
    </location>
</feature>
<evidence type="ECO:0000256" key="3">
    <source>
        <dbReference type="ARBA" id="ARBA00022989"/>
    </source>
</evidence>
<keyword evidence="3 5" id="KW-1133">Transmembrane helix</keyword>
<feature type="transmembrane region" description="Helical" evidence="5">
    <location>
        <begin position="92"/>
        <end position="111"/>
    </location>
</feature>
<feature type="transmembrane region" description="Helical" evidence="5">
    <location>
        <begin position="21"/>
        <end position="42"/>
    </location>
</feature>
<feature type="transmembrane region" description="Helical" evidence="5">
    <location>
        <begin position="180"/>
        <end position="200"/>
    </location>
</feature>
<dbReference type="InterPro" id="IPR020846">
    <property type="entry name" value="MFS_dom"/>
</dbReference>
<dbReference type="PANTHER" id="PTHR23508">
    <property type="entry name" value="CARBOXYLIC ACID TRANSPORTER PROTEIN HOMOLOG"/>
    <property type="match status" value="1"/>
</dbReference>
<feature type="transmembrane region" description="Helical" evidence="5">
    <location>
        <begin position="298"/>
        <end position="315"/>
    </location>
</feature>
<evidence type="ECO:0000313" key="8">
    <source>
        <dbReference type="Proteomes" id="UP001138540"/>
    </source>
</evidence>
<feature type="domain" description="Major facilitator superfamily (MFS) profile" evidence="6">
    <location>
        <begin position="26"/>
        <end position="445"/>
    </location>
</feature>